<keyword evidence="5" id="KW-0472">Membrane</keyword>
<protein>
    <recommendedName>
        <fullName evidence="3">diguanylate cyclase</fullName>
        <ecNumber evidence="3">2.7.7.65</ecNumber>
    </recommendedName>
</protein>
<gene>
    <name evidence="7" type="ORF">C2E15_03460</name>
</gene>
<evidence type="ECO:0000313" key="7">
    <source>
        <dbReference type="EMBL" id="AUX92244.1"/>
    </source>
</evidence>
<dbReference type="RefSeq" id="WP_104956143.1">
    <property type="nucleotide sequence ID" value="NZ_CP026377.1"/>
</dbReference>
<keyword evidence="5" id="KW-1133">Transmembrane helix</keyword>
<keyword evidence="8" id="KW-1185">Reference proteome</keyword>
<dbReference type="KEGG" id="pgz:C2E15_03460"/>
<dbReference type="PANTHER" id="PTHR45138:SF9">
    <property type="entry name" value="DIGUANYLATE CYCLASE DGCM-RELATED"/>
    <property type="match status" value="1"/>
</dbReference>
<dbReference type="PANTHER" id="PTHR45138">
    <property type="entry name" value="REGULATORY COMPONENTS OF SENSORY TRANSDUCTION SYSTEM"/>
    <property type="match status" value="1"/>
</dbReference>
<evidence type="ECO:0000256" key="2">
    <source>
        <dbReference type="ARBA" id="ARBA00004665"/>
    </source>
</evidence>
<evidence type="ECO:0000259" key="6">
    <source>
        <dbReference type="PROSITE" id="PS50887"/>
    </source>
</evidence>
<dbReference type="SMART" id="SM00267">
    <property type="entry name" value="GGDEF"/>
    <property type="match status" value="1"/>
</dbReference>
<dbReference type="GO" id="GO:0043709">
    <property type="term" value="P:cell adhesion involved in single-species biofilm formation"/>
    <property type="evidence" value="ECO:0007669"/>
    <property type="project" value="TreeGrafter"/>
</dbReference>
<dbReference type="InterPro" id="IPR000160">
    <property type="entry name" value="GGDEF_dom"/>
</dbReference>
<dbReference type="FunFam" id="3.30.70.270:FF:000001">
    <property type="entry name" value="Diguanylate cyclase domain protein"/>
    <property type="match status" value="1"/>
</dbReference>
<dbReference type="PROSITE" id="PS50887">
    <property type="entry name" value="GGDEF"/>
    <property type="match status" value="1"/>
</dbReference>
<dbReference type="InterPro" id="IPR029787">
    <property type="entry name" value="Nucleotide_cyclase"/>
</dbReference>
<dbReference type="EMBL" id="CP026377">
    <property type="protein sequence ID" value="AUX92244.1"/>
    <property type="molecule type" value="Genomic_DNA"/>
</dbReference>
<dbReference type="NCBIfam" id="TIGR00254">
    <property type="entry name" value="GGDEF"/>
    <property type="match status" value="1"/>
</dbReference>
<dbReference type="AlphaFoldDB" id="A0A2L0ICH3"/>
<dbReference type="Gene3D" id="3.30.70.270">
    <property type="match status" value="1"/>
</dbReference>
<evidence type="ECO:0000256" key="4">
    <source>
        <dbReference type="ARBA" id="ARBA00034247"/>
    </source>
</evidence>
<feature type="transmembrane region" description="Helical" evidence="5">
    <location>
        <begin position="95"/>
        <end position="115"/>
    </location>
</feature>
<feature type="transmembrane region" description="Helical" evidence="5">
    <location>
        <begin position="71"/>
        <end position="89"/>
    </location>
</feature>
<accession>A0A2L0ICH3</accession>
<comment type="cofactor">
    <cofactor evidence="1">
        <name>Mg(2+)</name>
        <dbReference type="ChEBI" id="CHEBI:18420"/>
    </cofactor>
</comment>
<proteinExistence type="predicted"/>
<dbReference type="GO" id="GO:0052621">
    <property type="term" value="F:diguanylate cyclase activity"/>
    <property type="evidence" value="ECO:0007669"/>
    <property type="project" value="UniProtKB-EC"/>
</dbReference>
<dbReference type="GO" id="GO:1902201">
    <property type="term" value="P:negative regulation of bacterial-type flagellum-dependent cell motility"/>
    <property type="evidence" value="ECO:0007669"/>
    <property type="project" value="TreeGrafter"/>
</dbReference>
<feature type="transmembrane region" description="Helical" evidence="5">
    <location>
        <begin position="122"/>
        <end position="139"/>
    </location>
</feature>
<reference evidence="7 8" key="1">
    <citation type="submission" date="2018-01" db="EMBL/GenBank/DDBJ databases">
        <title>Complete and assembled Genome of Pantoea gaviniae DSM22758T.</title>
        <authorList>
            <person name="Stevens M.J.A."/>
            <person name="Zurfluh K."/>
            <person name="Stephan R."/>
        </authorList>
    </citation>
    <scope>NUCLEOTIDE SEQUENCE [LARGE SCALE GENOMIC DNA]</scope>
    <source>
        <strain evidence="7 8">DSM 22758</strain>
    </source>
</reference>
<evidence type="ECO:0000256" key="5">
    <source>
        <dbReference type="SAM" id="Phobius"/>
    </source>
</evidence>
<dbReference type="GO" id="GO:0005886">
    <property type="term" value="C:plasma membrane"/>
    <property type="evidence" value="ECO:0007669"/>
    <property type="project" value="TreeGrafter"/>
</dbReference>
<feature type="transmembrane region" description="Helical" evidence="5">
    <location>
        <begin position="16"/>
        <end position="36"/>
    </location>
</feature>
<dbReference type="Pfam" id="PF00990">
    <property type="entry name" value="GGDEF"/>
    <property type="match status" value="1"/>
</dbReference>
<feature type="transmembrane region" description="Helical" evidence="5">
    <location>
        <begin position="145"/>
        <end position="165"/>
    </location>
</feature>
<dbReference type="CDD" id="cd01949">
    <property type="entry name" value="GGDEF"/>
    <property type="match status" value="1"/>
</dbReference>
<dbReference type="InterPro" id="IPR043128">
    <property type="entry name" value="Rev_trsase/Diguanyl_cyclase"/>
</dbReference>
<name>A0A2L0ICH3_9GAMM</name>
<evidence type="ECO:0000313" key="8">
    <source>
        <dbReference type="Proteomes" id="UP000238365"/>
    </source>
</evidence>
<feature type="domain" description="GGDEF" evidence="6">
    <location>
        <begin position="218"/>
        <end position="352"/>
    </location>
</feature>
<organism evidence="7 8">
    <name type="scientific">Mixta gaviniae</name>
    <dbReference type="NCBI Taxonomy" id="665914"/>
    <lineage>
        <taxon>Bacteria</taxon>
        <taxon>Pseudomonadati</taxon>
        <taxon>Pseudomonadota</taxon>
        <taxon>Gammaproteobacteria</taxon>
        <taxon>Enterobacterales</taxon>
        <taxon>Erwiniaceae</taxon>
        <taxon>Mixta</taxon>
    </lineage>
</organism>
<dbReference type="EC" id="2.7.7.65" evidence="3"/>
<evidence type="ECO:0000256" key="3">
    <source>
        <dbReference type="ARBA" id="ARBA00012528"/>
    </source>
</evidence>
<sequence>MKLQTYEELLHSKYRLSLMLFLFLNMATSLFFMLPINKGENLTFSLPATLIVTLSLFLLGATLLKPVTPRPILSVTAFIMGILWAWLILHKNALIFYFDGSFLLISLMTIFFISAISLNEHLLAFCLHIIPPALMVLVLDRGQHSLTLLFTIVLPLLGFTLQNLMQRRSDHFTRRLLFQLYEEKQTFSDLSMLDPLTGLYNRRGLKNRLENILENHAGSHFVMLLDIDNFKAYNDNYGHAMGDQALARVSAAIRDAVRSRDVVTRYGGEEFLVLMTNVNAAIAMRLAERIRQHVLDLEIPHRFNHRVSTQVTISAGIAPIFEEDAEQAIANADRALYVAKNRGRNTILSWEEVCETNRLAQPADLIQ</sequence>
<feature type="transmembrane region" description="Helical" evidence="5">
    <location>
        <begin position="42"/>
        <end position="64"/>
    </location>
</feature>
<dbReference type="InterPro" id="IPR050469">
    <property type="entry name" value="Diguanylate_Cyclase"/>
</dbReference>
<dbReference type="Proteomes" id="UP000238365">
    <property type="component" value="Chromosome"/>
</dbReference>
<dbReference type="SUPFAM" id="SSF55073">
    <property type="entry name" value="Nucleotide cyclase"/>
    <property type="match status" value="1"/>
</dbReference>
<comment type="pathway">
    <text evidence="2">Purine metabolism; 3',5'-cyclic di-GMP biosynthesis.</text>
</comment>
<evidence type="ECO:0000256" key="1">
    <source>
        <dbReference type="ARBA" id="ARBA00001946"/>
    </source>
</evidence>
<comment type="catalytic activity">
    <reaction evidence="4">
        <text>2 GTP = 3',3'-c-di-GMP + 2 diphosphate</text>
        <dbReference type="Rhea" id="RHEA:24898"/>
        <dbReference type="ChEBI" id="CHEBI:33019"/>
        <dbReference type="ChEBI" id="CHEBI:37565"/>
        <dbReference type="ChEBI" id="CHEBI:58805"/>
        <dbReference type="EC" id="2.7.7.65"/>
    </reaction>
</comment>
<keyword evidence="5" id="KW-0812">Transmembrane</keyword>